<dbReference type="PROSITE" id="PS51066">
    <property type="entry name" value="ZF_FPG_2"/>
    <property type="match status" value="1"/>
</dbReference>
<dbReference type="STRING" id="1122997.GCA_000425285_00478"/>
<gene>
    <name evidence="18" type="primary">mutM_1</name>
    <name evidence="18" type="ORF">NCTC13652_02558</name>
</gene>
<dbReference type="AlphaFoldDB" id="A0A3S4YYZ4"/>
<dbReference type="PANTHER" id="PTHR42697">
    <property type="entry name" value="ENDONUCLEASE 8"/>
    <property type="match status" value="1"/>
</dbReference>
<feature type="domain" description="Formamidopyrimidine-DNA glycosylase catalytic" evidence="17">
    <location>
        <begin position="18"/>
        <end position="118"/>
    </location>
</feature>
<organism evidence="18 19">
    <name type="scientific">Acidipropionibacterium jensenii</name>
    <dbReference type="NCBI Taxonomy" id="1749"/>
    <lineage>
        <taxon>Bacteria</taxon>
        <taxon>Bacillati</taxon>
        <taxon>Actinomycetota</taxon>
        <taxon>Actinomycetes</taxon>
        <taxon>Propionibacteriales</taxon>
        <taxon>Propionibacteriaceae</taxon>
        <taxon>Acidipropionibacterium</taxon>
    </lineage>
</organism>
<dbReference type="FunFam" id="1.10.8.50:FF:000003">
    <property type="entry name" value="Formamidopyrimidine-DNA glycosylase"/>
    <property type="match status" value="1"/>
</dbReference>
<evidence type="ECO:0000313" key="19">
    <source>
        <dbReference type="Proteomes" id="UP000277858"/>
    </source>
</evidence>
<evidence type="ECO:0000256" key="10">
    <source>
        <dbReference type="ARBA" id="ARBA00023204"/>
    </source>
</evidence>
<evidence type="ECO:0000256" key="8">
    <source>
        <dbReference type="ARBA" id="ARBA00022833"/>
    </source>
</evidence>
<accession>A0A3S4YYZ4</accession>
<keyword evidence="6 15" id="KW-0863">Zinc-finger</keyword>
<evidence type="ECO:0000256" key="5">
    <source>
        <dbReference type="ARBA" id="ARBA00022763"/>
    </source>
</evidence>
<evidence type="ECO:0000313" key="18">
    <source>
        <dbReference type="EMBL" id="VEI04329.1"/>
    </source>
</evidence>
<dbReference type="Pfam" id="PF01149">
    <property type="entry name" value="Fapy_DNA_glyco"/>
    <property type="match status" value="1"/>
</dbReference>
<dbReference type="GO" id="GO:0006979">
    <property type="term" value="P:response to oxidative stress"/>
    <property type="evidence" value="ECO:0007669"/>
    <property type="project" value="UniProtKB-ARBA"/>
</dbReference>
<dbReference type="CDD" id="cd08970">
    <property type="entry name" value="AcNei1_N"/>
    <property type="match status" value="1"/>
</dbReference>
<dbReference type="SUPFAM" id="SSF46946">
    <property type="entry name" value="S13-like H2TH domain"/>
    <property type="match status" value="1"/>
</dbReference>
<keyword evidence="19" id="KW-1185">Reference proteome</keyword>
<evidence type="ECO:0000259" key="16">
    <source>
        <dbReference type="PROSITE" id="PS51066"/>
    </source>
</evidence>
<name>A0A3S4YYZ4_9ACTN</name>
<evidence type="ECO:0000256" key="2">
    <source>
        <dbReference type="ARBA" id="ARBA00009409"/>
    </source>
</evidence>
<dbReference type="EMBL" id="LR134473">
    <property type="protein sequence ID" value="VEI04329.1"/>
    <property type="molecule type" value="Genomic_DNA"/>
</dbReference>
<keyword evidence="7 18" id="KW-0378">Hydrolase</keyword>
<dbReference type="Proteomes" id="UP000277858">
    <property type="component" value="Chromosome"/>
</dbReference>
<keyword evidence="11" id="KW-0456">Lyase</keyword>
<evidence type="ECO:0000256" key="12">
    <source>
        <dbReference type="ARBA" id="ARBA00023268"/>
    </source>
</evidence>
<comment type="similarity">
    <text evidence="2">Belongs to the FPG family.</text>
</comment>
<dbReference type="GO" id="GO:0008270">
    <property type="term" value="F:zinc ion binding"/>
    <property type="evidence" value="ECO:0007669"/>
    <property type="project" value="UniProtKB-KW"/>
</dbReference>
<evidence type="ECO:0000256" key="15">
    <source>
        <dbReference type="PROSITE-ProRule" id="PRU00391"/>
    </source>
</evidence>
<keyword evidence="4" id="KW-0479">Metal-binding</keyword>
<sequence>MVGLPDLLIAPFHHVREAELPEGHVIHRLAGAIEDAFAGEEVTVTSPQGRFAVEAAHLNGSRLRGAQAWGKHLLIDFAAEGAHLVHIHLGLIGRFTVGPITPVHGQVRLRIEDAVSSADLRGPQWCRLLSDEEWEAVLSTVGSDPIRPDADPEKAWRAIHRSTRAIGVLLMDQSITAGVGNIYRAEVLFRHRIDPMTPGNRLAHATWQAIWEDLVVLMRRGVATGRIDTVRPEHTPEAMGRPPRLDRHGGEVYVYRRDGQPCLVCGTTVRRTNLAGRHLFWCPRCQRRHR</sequence>
<dbReference type="PANTHER" id="PTHR42697:SF3">
    <property type="entry name" value="ENDONUCLEASE 8 1"/>
    <property type="match status" value="1"/>
</dbReference>
<feature type="domain" description="FPG-type" evidence="16">
    <location>
        <begin position="253"/>
        <end position="287"/>
    </location>
</feature>
<dbReference type="GO" id="GO:0006284">
    <property type="term" value="P:base-excision repair"/>
    <property type="evidence" value="ECO:0007669"/>
    <property type="project" value="InterPro"/>
</dbReference>
<proteinExistence type="inferred from homology"/>
<dbReference type="InterPro" id="IPR010663">
    <property type="entry name" value="Znf_FPG/IleRS"/>
</dbReference>
<keyword evidence="13 18" id="KW-0326">Glycosidase</keyword>
<evidence type="ECO:0000256" key="4">
    <source>
        <dbReference type="ARBA" id="ARBA00022723"/>
    </source>
</evidence>
<dbReference type="SMART" id="SM00898">
    <property type="entry name" value="Fapy_DNA_glyco"/>
    <property type="match status" value="1"/>
</dbReference>
<dbReference type="InterPro" id="IPR012319">
    <property type="entry name" value="FPG_cat"/>
</dbReference>
<comment type="catalytic activity">
    <reaction evidence="14">
        <text>2'-deoxyribonucleotide-(2'-deoxyribose 5'-phosphate)-2'-deoxyribonucleotide-DNA = a 3'-end 2'-deoxyribonucleotide-(2,3-dehydro-2,3-deoxyribose 5'-phosphate)-DNA + a 5'-end 5'-phospho-2'-deoxyribonucleoside-DNA + H(+)</text>
        <dbReference type="Rhea" id="RHEA:66592"/>
        <dbReference type="Rhea" id="RHEA-COMP:13180"/>
        <dbReference type="Rhea" id="RHEA-COMP:16897"/>
        <dbReference type="Rhea" id="RHEA-COMP:17067"/>
        <dbReference type="ChEBI" id="CHEBI:15378"/>
        <dbReference type="ChEBI" id="CHEBI:136412"/>
        <dbReference type="ChEBI" id="CHEBI:157695"/>
        <dbReference type="ChEBI" id="CHEBI:167181"/>
        <dbReference type="EC" id="4.2.99.18"/>
    </reaction>
</comment>
<evidence type="ECO:0000256" key="1">
    <source>
        <dbReference type="ARBA" id="ARBA00001947"/>
    </source>
</evidence>
<dbReference type="SUPFAM" id="SSF57716">
    <property type="entry name" value="Glucocorticoid receptor-like (DNA-binding domain)"/>
    <property type="match status" value="1"/>
</dbReference>
<dbReference type="Gene3D" id="3.20.190.10">
    <property type="entry name" value="MutM-like, N-terminal"/>
    <property type="match status" value="1"/>
</dbReference>
<evidence type="ECO:0000256" key="14">
    <source>
        <dbReference type="ARBA" id="ARBA00044632"/>
    </source>
</evidence>
<dbReference type="InterPro" id="IPR035937">
    <property type="entry name" value="FPG_N"/>
</dbReference>
<dbReference type="GO" id="GO:0003690">
    <property type="term" value="F:double-stranded DNA binding"/>
    <property type="evidence" value="ECO:0007669"/>
    <property type="project" value="UniProtKB-ARBA"/>
</dbReference>
<evidence type="ECO:0000259" key="17">
    <source>
        <dbReference type="PROSITE" id="PS51068"/>
    </source>
</evidence>
<dbReference type="GO" id="GO:0000703">
    <property type="term" value="F:oxidized pyrimidine nucleobase lesion DNA N-glycosylase activity"/>
    <property type="evidence" value="ECO:0007669"/>
    <property type="project" value="TreeGrafter"/>
</dbReference>
<dbReference type="GO" id="GO:0008534">
    <property type="term" value="F:oxidized purine nucleobase lesion DNA N-glycosylase activity"/>
    <property type="evidence" value="ECO:0007669"/>
    <property type="project" value="UniProtKB-ARBA"/>
</dbReference>
<evidence type="ECO:0000256" key="6">
    <source>
        <dbReference type="ARBA" id="ARBA00022771"/>
    </source>
</evidence>
<dbReference type="Pfam" id="PF06827">
    <property type="entry name" value="zf-FPG_IleRS"/>
    <property type="match status" value="1"/>
</dbReference>
<evidence type="ECO:0000256" key="11">
    <source>
        <dbReference type="ARBA" id="ARBA00023239"/>
    </source>
</evidence>
<keyword evidence="10" id="KW-0234">DNA repair</keyword>
<dbReference type="PROSITE" id="PS51068">
    <property type="entry name" value="FPG_CAT"/>
    <property type="match status" value="1"/>
</dbReference>
<dbReference type="Pfam" id="PF06831">
    <property type="entry name" value="H2TH"/>
    <property type="match status" value="1"/>
</dbReference>
<dbReference type="Gene3D" id="1.10.8.50">
    <property type="match status" value="1"/>
</dbReference>
<dbReference type="GO" id="GO:0003684">
    <property type="term" value="F:damaged DNA binding"/>
    <property type="evidence" value="ECO:0007669"/>
    <property type="project" value="InterPro"/>
</dbReference>
<dbReference type="SUPFAM" id="SSF81624">
    <property type="entry name" value="N-terminal domain of MutM-like DNA repair proteins"/>
    <property type="match status" value="1"/>
</dbReference>
<dbReference type="InterPro" id="IPR010979">
    <property type="entry name" value="Ribosomal_uS13-like_H2TH"/>
</dbReference>
<dbReference type="EC" id="4.2.99.18" evidence="3"/>
<keyword evidence="8" id="KW-0862">Zinc</keyword>
<keyword evidence="12" id="KW-0511">Multifunctional enzyme</keyword>
<evidence type="ECO:0000256" key="13">
    <source>
        <dbReference type="ARBA" id="ARBA00023295"/>
    </source>
</evidence>
<evidence type="ECO:0000256" key="7">
    <source>
        <dbReference type="ARBA" id="ARBA00022801"/>
    </source>
</evidence>
<comment type="cofactor">
    <cofactor evidence="1">
        <name>Zn(2+)</name>
        <dbReference type="ChEBI" id="CHEBI:29105"/>
    </cofactor>
</comment>
<keyword evidence="5" id="KW-0227">DNA damage</keyword>
<dbReference type="InterPro" id="IPR015886">
    <property type="entry name" value="H2TH_FPG"/>
</dbReference>
<keyword evidence="9" id="KW-0238">DNA-binding</keyword>
<dbReference type="GO" id="GO:0140078">
    <property type="term" value="F:class I DNA-(apurinic or apyrimidinic site) endonuclease activity"/>
    <property type="evidence" value="ECO:0007669"/>
    <property type="project" value="UniProtKB-EC"/>
</dbReference>
<dbReference type="SMART" id="SM01232">
    <property type="entry name" value="H2TH"/>
    <property type="match status" value="1"/>
</dbReference>
<dbReference type="InterPro" id="IPR000214">
    <property type="entry name" value="Znf_DNA_glyclase/AP_lyase"/>
</dbReference>
<evidence type="ECO:0000256" key="3">
    <source>
        <dbReference type="ARBA" id="ARBA00012720"/>
    </source>
</evidence>
<reference evidence="18 19" key="1">
    <citation type="submission" date="2018-12" db="EMBL/GenBank/DDBJ databases">
        <authorList>
            <consortium name="Pathogen Informatics"/>
        </authorList>
    </citation>
    <scope>NUCLEOTIDE SEQUENCE [LARGE SCALE GENOMIC DNA]</scope>
    <source>
        <strain evidence="18 19">NCTC13652</strain>
    </source>
</reference>
<protein>
    <recommendedName>
        <fullName evidence="3">DNA-(apurinic or apyrimidinic site) lyase</fullName>
        <ecNumber evidence="3">4.2.99.18</ecNumber>
    </recommendedName>
</protein>
<evidence type="ECO:0000256" key="9">
    <source>
        <dbReference type="ARBA" id="ARBA00023125"/>
    </source>
</evidence>